<gene>
    <name evidence="3" type="ORF">EZJ44_01285</name>
</gene>
<feature type="transmembrane region" description="Helical" evidence="1">
    <location>
        <begin position="137"/>
        <end position="160"/>
    </location>
</feature>
<dbReference type="Proteomes" id="UP000293036">
    <property type="component" value="Unassembled WGS sequence"/>
</dbReference>
<proteinExistence type="predicted"/>
<dbReference type="InterPro" id="IPR046608">
    <property type="entry name" value="DUF6667"/>
</dbReference>
<dbReference type="OrthoDB" id="3266324at2"/>
<feature type="transmembrane region" description="Helical" evidence="1">
    <location>
        <begin position="6"/>
        <end position="24"/>
    </location>
</feature>
<reference evidence="3 4" key="1">
    <citation type="submission" date="2019-02" db="EMBL/GenBank/DDBJ databases">
        <title>Arcanobacterium bovis sp. nov., isolated from the milk of a cow with mastitis.</title>
        <authorList>
            <person name="Sammra O."/>
            <person name="Foster G."/>
            <person name="Hassan A."/>
            <person name="Alssahen M."/>
            <person name="Laemmler C."/>
            <person name="Borowiak M."/>
            <person name="Malorny B."/>
            <person name="Abdulmawjood A."/>
        </authorList>
    </citation>
    <scope>NUCLEOTIDE SEQUENCE [LARGE SCALE GENOMIC DNA]</scope>
    <source>
        <strain evidence="3 4">C605018/01/1</strain>
    </source>
</reference>
<evidence type="ECO:0000256" key="1">
    <source>
        <dbReference type="SAM" id="Phobius"/>
    </source>
</evidence>
<dbReference type="Pfam" id="PF20372">
    <property type="entry name" value="DUF6667"/>
    <property type="match status" value="1"/>
</dbReference>
<protein>
    <recommendedName>
        <fullName evidence="2">DUF6667 domain-containing protein</fullName>
    </recommendedName>
</protein>
<organism evidence="3 4">
    <name type="scientific">Arcanobacterium bovis</name>
    <dbReference type="NCBI Taxonomy" id="2529275"/>
    <lineage>
        <taxon>Bacteria</taxon>
        <taxon>Bacillati</taxon>
        <taxon>Actinomycetota</taxon>
        <taxon>Actinomycetes</taxon>
        <taxon>Actinomycetales</taxon>
        <taxon>Actinomycetaceae</taxon>
        <taxon>Arcanobacterium</taxon>
    </lineage>
</organism>
<evidence type="ECO:0000313" key="4">
    <source>
        <dbReference type="Proteomes" id="UP000293036"/>
    </source>
</evidence>
<feature type="transmembrane region" description="Helical" evidence="1">
    <location>
        <begin position="107"/>
        <end position="131"/>
    </location>
</feature>
<keyword evidence="1" id="KW-1133">Transmembrane helix</keyword>
<dbReference type="AlphaFoldDB" id="A0A4Q9V473"/>
<accession>A0A4Q9V473</accession>
<keyword evidence="1" id="KW-0472">Membrane</keyword>
<sequence>MGGDGIAIALVILLLLLYVLPALFRRRTVLNEAPIDEKYAQELRIIQARTHKITRTHTERGTIFTTERNMEPITRAKAARRPKTLDVRAVARKRAQAKARIAKRYSYHVRGMVAGTALVGLSVLFWILVAAVSLSSVVAGISTAVGAVYLGALTMMINVWQKYDAADRARIERYDAILAGAGSGEFVARQDRAELADAEVARGEAGSVRDADDSSRDAKRGDVARGEAMLSGAAGKQAKGMSVDHVVRVANKQAMRRGNAASKNNDADGVASEAGVVADSGAGVSAGASAGIVAGAGLNVAKVVAGKSGVGKSAAARERAGSAVENAQNVAVSGEARKQISGASTPGYTLKPRIQKRKVKPFVAPESAVAAVPYRPATLGERLGDGAVEAAHEAPQMTGNEELRQDLLGSGAALDNLLDRRRA</sequence>
<evidence type="ECO:0000313" key="3">
    <source>
        <dbReference type="EMBL" id="TBW23797.1"/>
    </source>
</evidence>
<feature type="domain" description="DUF6667" evidence="2">
    <location>
        <begin position="232"/>
        <end position="384"/>
    </location>
</feature>
<name>A0A4Q9V473_9ACTO</name>
<dbReference type="EMBL" id="SJDT01000001">
    <property type="protein sequence ID" value="TBW23797.1"/>
    <property type="molecule type" value="Genomic_DNA"/>
</dbReference>
<keyword evidence="4" id="KW-1185">Reference proteome</keyword>
<dbReference type="RefSeq" id="WP_131279338.1">
    <property type="nucleotide sequence ID" value="NZ_JBHSLR010000009.1"/>
</dbReference>
<evidence type="ECO:0000259" key="2">
    <source>
        <dbReference type="Pfam" id="PF20372"/>
    </source>
</evidence>
<keyword evidence="1" id="KW-0812">Transmembrane</keyword>
<comment type="caution">
    <text evidence="3">The sequence shown here is derived from an EMBL/GenBank/DDBJ whole genome shotgun (WGS) entry which is preliminary data.</text>
</comment>